<keyword evidence="1" id="KW-0235">DNA replication</keyword>
<dbReference type="Proteomes" id="UP000031668">
    <property type="component" value="Unassembled WGS sequence"/>
</dbReference>
<evidence type="ECO:0000313" key="2">
    <source>
        <dbReference type="EMBL" id="KII65439.1"/>
    </source>
</evidence>
<evidence type="ECO:0000313" key="3">
    <source>
        <dbReference type="Proteomes" id="UP000031668"/>
    </source>
</evidence>
<gene>
    <name evidence="2" type="ORF">RF11_01424</name>
</gene>
<reference evidence="2 3" key="1">
    <citation type="journal article" date="2014" name="Genome Biol. Evol.">
        <title>The genome of the myxosporean Thelohanellus kitauei shows adaptations to nutrient acquisition within its fish host.</title>
        <authorList>
            <person name="Yang Y."/>
            <person name="Xiong J."/>
            <person name="Zhou Z."/>
            <person name="Huo F."/>
            <person name="Miao W."/>
            <person name="Ran C."/>
            <person name="Liu Y."/>
            <person name="Zhang J."/>
            <person name="Feng J."/>
            <person name="Wang M."/>
            <person name="Wang M."/>
            <person name="Wang L."/>
            <person name="Yao B."/>
        </authorList>
    </citation>
    <scope>NUCLEOTIDE SEQUENCE [LARGE SCALE GENOMIC DNA]</scope>
    <source>
        <strain evidence="2">Wuqing</strain>
    </source>
</reference>
<dbReference type="Pfam" id="PF01446">
    <property type="entry name" value="Rep_1"/>
    <property type="match status" value="1"/>
</dbReference>
<keyword evidence="3" id="KW-1185">Reference proteome</keyword>
<dbReference type="AlphaFoldDB" id="A0A0C2IJA4"/>
<accession>A0A0C2IJA4</accession>
<name>A0A0C2IJA4_THEKT</name>
<protein>
    <submittedName>
        <fullName evidence="2">Protein rep</fullName>
    </submittedName>
</protein>
<dbReference type="InterPro" id="IPR000989">
    <property type="entry name" value="Rep"/>
</dbReference>
<dbReference type="OrthoDB" id="10043269at2759"/>
<proteinExistence type="predicted"/>
<dbReference type="GO" id="GO:0003677">
    <property type="term" value="F:DNA binding"/>
    <property type="evidence" value="ECO:0007669"/>
    <property type="project" value="InterPro"/>
</dbReference>
<dbReference type="EMBL" id="JWZT01003847">
    <property type="protein sequence ID" value="KII65439.1"/>
    <property type="molecule type" value="Genomic_DNA"/>
</dbReference>
<comment type="caution">
    <text evidence="2">The sequence shown here is derived from an EMBL/GenBank/DDBJ whole genome shotgun (WGS) entry which is preliminary data.</text>
</comment>
<dbReference type="GO" id="GO:0006260">
    <property type="term" value="P:DNA replication"/>
    <property type="evidence" value="ECO:0007669"/>
    <property type="project" value="UniProtKB-KW"/>
</dbReference>
<sequence length="338" mass="39236">MASYSNLQWCGSVWLCPDCSYRITQERKKELSDAMKACRDKRLHVSMLTLTVPHYLGDDLRTLLKKMSKAKHALWTNRNSSGYFAENFPMVGHITATEVKYSDNNGWHPHYHILIFTEIKYDQEHIDLIQDELYDLWAEKCVKVGLGKPSKAHGLNLKVGSKDEILADYISKWGLAEEMTQAHQKIGKKNRQSLTPWEILDLSRMEASTKDKYGHLFSVYASAFKGRRQLFWSKGLKELLKVADKSDEQLANEHSQDEPQDEVYENMLNLGEQDWWTICFHRMRVEFLELIELDILRNGIDTDFRVAKDFLWNLKHPLDSCFGGQGGDFPLRADNLKT</sequence>
<organism evidence="2 3">
    <name type="scientific">Thelohanellus kitauei</name>
    <name type="common">Myxosporean</name>
    <dbReference type="NCBI Taxonomy" id="669202"/>
    <lineage>
        <taxon>Eukaryota</taxon>
        <taxon>Metazoa</taxon>
        <taxon>Cnidaria</taxon>
        <taxon>Myxozoa</taxon>
        <taxon>Myxosporea</taxon>
        <taxon>Bivalvulida</taxon>
        <taxon>Platysporina</taxon>
        <taxon>Myxobolidae</taxon>
        <taxon>Thelohanellus</taxon>
    </lineage>
</organism>
<evidence type="ECO:0000256" key="1">
    <source>
        <dbReference type="ARBA" id="ARBA00022705"/>
    </source>
</evidence>